<evidence type="ECO:0000313" key="6">
    <source>
        <dbReference type="Proteomes" id="UP000239698"/>
    </source>
</evidence>
<dbReference type="SUPFAM" id="SSF47413">
    <property type="entry name" value="lambda repressor-like DNA-binding domains"/>
    <property type="match status" value="1"/>
</dbReference>
<name>A0ABD6W5N0_RATRA</name>
<proteinExistence type="predicted"/>
<dbReference type="InterPro" id="IPR010982">
    <property type="entry name" value="Lambda_DNA-bd_dom_sf"/>
</dbReference>
<dbReference type="InterPro" id="IPR050807">
    <property type="entry name" value="TransReg_Diox_bact_type"/>
</dbReference>
<dbReference type="PANTHER" id="PTHR46797">
    <property type="entry name" value="HTH-TYPE TRANSCRIPTIONAL REGULATOR"/>
    <property type="match status" value="1"/>
</dbReference>
<evidence type="ECO:0000313" key="5">
    <source>
        <dbReference type="Proteomes" id="UP000237881"/>
    </source>
</evidence>
<dbReference type="Gene3D" id="1.10.260.40">
    <property type="entry name" value="lambda repressor-like DNA-binding domains"/>
    <property type="match status" value="1"/>
</dbReference>
<dbReference type="PROSITE" id="PS50943">
    <property type="entry name" value="HTH_CROC1"/>
    <property type="match status" value="1"/>
</dbReference>
<accession>A0ABD6W5N0</accession>
<dbReference type="AlphaFoldDB" id="A0ABD6W5N0"/>
<dbReference type="InterPro" id="IPR001387">
    <property type="entry name" value="Cro/C1-type_HTH"/>
</dbReference>
<feature type="domain" description="HTH cro/C1-type" evidence="2">
    <location>
        <begin position="18"/>
        <end position="72"/>
    </location>
</feature>
<evidence type="ECO:0000256" key="1">
    <source>
        <dbReference type="ARBA" id="ARBA00023125"/>
    </source>
</evidence>
<keyword evidence="1" id="KW-0238">DNA-binding</keyword>
<evidence type="ECO:0000313" key="3">
    <source>
        <dbReference type="EMBL" id="PPF10198.1"/>
    </source>
</evidence>
<dbReference type="GO" id="GO:0003677">
    <property type="term" value="F:DNA binding"/>
    <property type="evidence" value="ECO:0007669"/>
    <property type="project" value="UniProtKB-KW"/>
</dbReference>
<keyword evidence="6" id="KW-1185">Reference proteome</keyword>
<comment type="caution">
    <text evidence="3">The sequence shown here is derived from an EMBL/GenBank/DDBJ whole genome shotgun (WGS) entry which is preliminary data.</text>
</comment>
<sequence>MEPDEAAGADAAGLGSRLRELRLAAGLSLKALAGRRGISASAVSRIERGATQPSVGRLIALVDALGCRCPRCSTRACRRRWRPLSCGRVRRRRWCSRAACSFVGSRRGRWIPSTSSSPPLRRPG</sequence>
<organism evidence="3 5">
    <name type="scientific">Rathayibacter rathayi</name>
    <name type="common">Corynebacterium rathayi</name>
    <dbReference type="NCBI Taxonomy" id="33887"/>
    <lineage>
        <taxon>Bacteria</taxon>
        <taxon>Bacillati</taxon>
        <taxon>Actinomycetota</taxon>
        <taxon>Actinomycetes</taxon>
        <taxon>Micrococcales</taxon>
        <taxon>Microbacteriaceae</taxon>
        <taxon>Rathayibacter</taxon>
    </lineage>
</organism>
<dbReference type="Proteomes" id="UP000239698">
    <property type="component" value="Unassembled WGS sequence"/>
</dbReference>
<evidence type="ECO:0000259" key="2">
    <source>
        <dbReference type="PROSITE" id="PS50943"/>
    </source>
</evidence>
<dbReference type="Pfam" id="PF13560">
    <property type="entry name" value="HTH_31"/>
    <property type="match status" value="1"/>
</dbReference>
<dbReference type="SMART" id="SM00530">
    <property type="entry name" value="HTH_XRE"/>
    <property type="match status" value="1"/>
</dbReference>
<evidence type="ECO:0000313" key="4">
    <source>
        <dbReference type="EMBL" id="PPH76493.1"/>
    </source>
</evidence>
<gene>
    <name evidence="3" type="ORF">C5C04_13655</name>
    <name evidence="4" type="ORF">C5C40_08710</name>
</gene>
<dbReference type="PANTHER" id="PTHR46797:SF1">
    <property type="entry name" value="METHYLPHOSPHONATE SYNTHASE"/>
    <property type="match status" value="1"/>
</dbReference>
<reference evidence="5 6" key="1">
    <citation type="submission" date="2018-02" db="EMBL/GenBank/DDBJ databases">
        <title>Bacteriophage NCPPB3778 and a type I-E CRISPR drive the evolution of the US Biological Select Agent, Rathayibacter toxicus.</title>
        <authorList>
            <person name="Davis E.W.II."/>
            <person name="Tabima J.F."/>
            <person name="Weisberg A.J."/>
            <person name="Lopes L.D."/>
            <person name="Wiseman M.S."/>
            <person name="Wiseman M.S."/>
            <person name="Pupko T."/>
            <person name="Belcher M.S."/>
            <person name="Sechler A.J."/>
            <person name="Tancos M.A."/>
            <person name="Schroeder B.K."/>
            <person name="Murray T.D."/>
            <person name="Luster D.G."/>
            <person name="Schneider W.L."/>
            <person name="Rogers E."/>
            <person name="Andreote F.D."/>
            <person name="Grunwald N.J."/>
            <person name="Putnam M.L."/>
            <person name="Chang J.H."/>
        </authorList>
    </citation>
    <scope>NUCLEOTIDE SEQUENCE [LARGE SCALE GENOMIC DNA]</scope>
    <source>
        <strain evidence="4 6">AY1D6</strain>
        <strain evidence="3 5">AY1I9</strain>
    </source>
</reference>
<dbReference type="EMBL" id="PSUL01000048">
    <property type="protein sequence ID" value="PPF10198.1"/>
    <property type="molecule type" value="Genomic_DNA"/>
</dbReference>
<dbReference type="Proteomes" id="UP000237881">
    <property type="component" value="Unassembled WGS sequence"/>
</dbReference>
<dbReference type="EMBL" id="PSVT01000016">
    <property type="protein sequence ID" value="PPH76493.1"/>
    <property type="molecule type" value="Genomic_DNA"/>
</dbReference>
<dbReference type="KEGG" id="rry:C1O28_10530"/>
<dbReference type="CDD" id="cd00093">
    <property type="entry name" value="HTH_XRE"/>
    <property type="match status" value="1"/>
</dbReference>
<protein>
    <submittedName>
        <fullName evidence="3">XRE family transcriptional regulator</fullName>
    </submittedName>
</protein>